<dbReference type="GO" id="GO:0071555">
    <property type="term" value="P:cell wall organization"/>
    <property type="evidence" value="ECO:0007669"/>
    <property type="project" value="UniProtKB-KW"/>
</dbReference>
<comment type="function">
    <text evidence="11">May function in depolymerizing pectin during pollen development, germination, and tube growth. Acts as an exo-polygalacturonase.</text>
</comment>
<proteinExistence type="inferred from homology"/>
<comment type="similarity">
    <text evidence="2 15">Belongs to the glycosyl hydrolase 28 family.</text>
</comment>
<evidence type="ECO:0000256" key="10">
    <source>
        <dbReference type="ARBA" id="ARBA00048766"/>
    </source>
</evidence>
<dbReference type="FunFam" id="2.160.20.10:FF:000004">
    <property type="entry name" value="Pectin lyase-like superfamily protein"/>
    <property type="match status" value="1"/>
</dbReference>
<evidence type="ECO:0000256" key="2">
    <source>
        <dbReference type="ARBA" id="ARBA00008834"/>
    </source>
</evidence>
<evidence type="ECO:0000256" key="1">
    <source>
        <dbReference type="ARBA" id="ARBA00004191"/>
    </source>
</evidence>
<dbReference type="EC" id="3.2.1.67" evidence="8"/>
<evidence type="ECO:0000256" key="5">
    <source>
        <dbReference type="ARBA" id="ARBA00022801"/>
    </source>
</evidence>
<dbReference type="EMBL" id="KZ451939">
    <property type="protein sequence ID" value="PKA60211.1"/>
    <property type="molecule type" value="Genomic_DNA"/>
</dbReference>
<accession>A0A2I0AXD6</accession>
<keyword evidence="4" id="KW-0964">Secreted</keyword>
<feature type="chain" id="PRO_5014155486" description="Exopolygalacturonase" evidence="16">
    <location>
        <begin position="25"/>
        <end position="401"/>
    </location>
</feature>
<keyword evidence="5 15" id="KW-0378">Hydrolase</keyword>
<dbReference type="PROSITE" id="PS00502">
    <property type="entry name" value="POLYGALACTURONASE"/>
    <property type="match status" value="1"/>
</dbReference>
<keyword evidence="7" id="KW-0961">Cell wall biogenesis/degradation</keyword>
<dbReference type="Gene3D" id="2.160.20.10">
    <property type="entry name" value="Single-stranded right-handed beta-helix, Pectin lyase-like"/>
    <property type="match status" value="1"/>
</dbReference>
<reference evidence="17 18" key="1">
    <citation type="journal article" date="2017" name="Nature">
        <title>The Apostasia genome and the evolution of orchids.</title>
        <authorList>
            <person name="Zhang G.Q."/>
            <person name="Liu K.W."/>
            <person name="Li Z."/>
            <person name="Lohaus R."/>
            <person name="Hsiao Y.Y."/>
            <person name="Niu S.C."/>
            <person name="Wang J.Y."/>
            <person name="Lin Y.C."/>
            <person name="Xu Q."/>
            <person name="Chen L.J."/>
            <person name="Yoshida K."/>
            <person name="Fujiwara S."/>
            <person name="Wang Z.W."/>
            <person name="Zhang Y.Q."/>
            <person name="Mitsuda N."/>
            <person name="Wang M."/>
            <person name="Liu G.H."/>
            <person name="Pecoraro L."/>
            <person name="Huang H.X."/>
            <person name="Xiao X.J."/>
            <person name="Lin M."/>
            <person name="Wu X.Y."/>
            <person name="Wu W.L."/>
            <person name="Chen Y.Y."/>
            <person name="Chang S.B."/>
            <person name="Sakamoto S."/>
            <person name="Ohme-Takagi M."/>
            <person name="Yagi M."/>
            <person name="Zeng S.J."/>
            <person name="Shen C.Y."/>
            <person name="Yeh C.M."/>
            <person name="Luo Y.B."/>
            <person name="Tsai W.C."/>
            <person name="Van de Peer Y."/>
            <person name="Liu Z.J."/>
        </authorList>
    </citation>
    <scope>NUCLEOTIDE SEQUENCE [LARGE SCALE GENOMIC DNA]</scope>
    <source>
        <strain evidence="18">cv. Shenzhen</strain>
        <tissue evidence="17">Stem</tissue>
    </source>
</reference>
<evidence type="ECO:0000256" key="4">
    <source>
        <dbReference type="ARBA" id="ARBA00022525"/>
    </source>
</evidence>
<evidence type="ECO:0000256" key="6">
    <source>
        <dbReference type="ARBA" id="ARBA00023295"/>
    </source>
</evidence>
<keyword evidence="3" id="KW-0134">Cell wall</keyword>
<evidence type="ECO:0000256" key="12">
    <source>
        <dbReference type="ARBA" id="ARBA00068298"/>
    </source>
</evidence>
<keyword evidence="6 15" id="KW-0326">Glycosidase</keyword>
<dbReference type="InterPro" id="IPR006626">
    <property type="entry name" value="PbH1"/>
</dbReference>
<dbReference type="SMART" id="SM00710">
    <property type="entry name" value="PbH1"/>
    <property type="match status" value="5"/>
</dbReference>
<dbReference type="GO" id="GO:0005975">
    <property type="term" value="P:carbohydrate metabolic process"/>
    <property type="evidence" value="ECO:0007669"/>
    <property type="project" value="InterPro"/>
</dbReference>
<sequence>MALLHAISSSSFFLLLLHFSPAFSFSLREKLVTYDVSDFGAIAGGQTDASKAFMSAWAAACAAPGFVAIRVPPGVFLVGEAMFSGPCRSTRITFQIAGTLVAPADYGVLGESWIQFYEVEGVSIVGGTLDGRGASLWACKRAGDRNCPQGAVALRFTNSREVTITGRLTLLNSEQFHIVIYGCEAVTLEDVTISAPANSPNTDGIHIEHSAGVTITGATIGTGDDCVSIGPGSTDLWIERISCGPGHGVSIGSLGKEYYYEAGVKNVTVTTAEFVGTLNGLRIKTWARPSRGFVRQVAFEHAAMWNVKNPIIIDQNYCPDEPNCPRQSSGVKISDVRYSDIHGSSATVVAVRFDCSSSNRCSGIRLEEIKLTYGNEPAISFCNHAAGFNSGVVQPRSCLSS</sequence>
<organism evidence="17 18">
    <name type="scientific">Apostasia shenzhenica</name>
    <dbReference type="NCBI Taxonomy" id="1088818"/>
    <lineage>
        <taxon>Eukaryota</taxon>
        <taxon>Viridiplantae</taxon>
        <taxon>Streptophyta</taxon>
        <taxon>Embryophyta</taxon>
        <taxon>Tracheophyta</taxon>
        <taxon>Spermatophyta</taxon>
        <taxon>Magnoliopsida</taxon>
        <taxon>Liliopsida</taxon>
        <taxon>Asparagales</taxon>
        <taxon>Orchidaceae</taxon>
        <taxon>Apostasioideae</taxon>
        <taxon>Apostasia</taxon>
    </lineage>
</organism>
<gene>
    <name evidence="17" type="ORF">AXF42_Ash008270</name>
</gene>
<evidence type="ECO:0000256" key="14">
    <source>
        <dbReference type="PROSITE-ProRule" id="PRU10052"/>
    </source>
</evidence>
<dbReference type="SUPFAM" id="SSF51126">
    <property type="entry name" value="Pectin lyase-like"/>
    <property type="match status" value="1"/>
</dbReference>
<dbReference type="GO" id="GO:0004650">
    <property type="term" value="F:polygalacturonase activity"/>
    <property type="evidence" value="ECO:0007669"/>
    <property type="project" value="InterPro"/>
</dbReference>
<evidence type="ECO:0000256" key="15">
    <source>
        <dbReference type="RuleBase" id="RU361169"/>
    </source>
</evidence>
<dbReference type="PANTHER" id="PTHR31375">
    <property type="match status" value="1"/>
</dbReference>
<protein>
    <recommendedName>
        <fullName evidence="12">Exopolygalacturonase</fullName>
        <ecNumber evidence="8">3.2.1.67</ecNumber>
    </recommendedName>
    <alternativeName>
        <fullName evidence="9">Galacturan 1,4-alpha-galacturonidase</fullName>
    </alternativeName>
    <alternativeName>
        <fullName evidence="13">Pectinase</fullName>
    </alternativeName>
</protein>
<comment type="catalytic activity">
    <reaction evidence="10">
        <text>[(1-&gt;4)-alpha-D-galacturonosyl](n) + H2O = alpha-D-galacturonate + [(1-&gt;4)-alpha-D-galacturonosyl](n-1)</text>
        <dbReference type="Rhea" id="RHEA:14117"/>
        <dbReference type="Rhea" id="RHEA-COMP:14570"/>
        <dbReference type="Rhea" id="RHEA-COMP:14572"/>
        <dbReference type="ChEBI" id="CHEBI:15377"/>
        <dbReference type="ChEBI" id="CHEBI:58658"/>
        <dbReference type="ChEBI" id="CHEBI:140523"/>
        <dbReference type="EC" id="3.2.1.67"/>
    </reaction>
</comment>
<keyword evidence="18" id="KW-1185">Reference proteome</keyword>
<name>A0A2I0AXD6_9ASPA</name>
<dbReference type="InterPro" id="IPR000743">
    <property type="entry name" value="Glyco_hydro_28"/>
</dbReference>
<dbReference type="Pfam" id="PF00295">
    <property type="entry name" value="Glyco_hydro_28"/>
    <property type="match status" value="1"/>
</dbReference>
<dbReference type="InterPro" id="IPR012334">
    <property type="entry name" value="Pectin_lyas_fold"/>
</dbReference>
<dbReference type="OrthoDB" id="187139at2759"/>
<evidence type="ECO:0000256" key="13">
    <source>
        <dbReference type="ARBA" id="ARBA00083621"/>
    </source>
</evidence>
<evidence type="ECO:0000313" key="17">
    <source>
        <dbReference type="EMBL" id="PKA60211.1"/>
    </source>
</evidence>
<comment type="subcellular location">
    <subcellularLocation>
        <location evidence="1">Secreted</location>
        <location evidence="1">Cell wall</location>
    </subcellularLocation>
</comment>
<dbReference type="AlphaFoldDB" id="A0A2I0AXD6"/>
<evidence type="ECO:0000256" key="11">
    <source>
        <dbReference type="ARBA" id="ARBA00057651"/>
    </source>
</evidence>
<evidence type="ECO:0000256" key="7">
    <source>
        <dbReference type="ARBA" id="ARBA00023316"/>
    </source>
</evidence>
<evidence type="ECO:0000256" key="9">
    <source>
        <dbReference type="ARBA" id="ARBA00043142"/>
    </source>
</evidence>
<feature type="signal peptide" evidence="16">
    <location>
        <begin position="1"/>
        <end position="24"/>
    </location>
</feature>
<dbReference type="Proteomes" id="UP000236161">
    <property type="component" value="Unassembled WGS sequence"/>
</dbReference>
<feature type="active site" evidence="14">
    <location>
        <position position="247"/>
    </location>
</feature>
<evidence type="ECO:0000256" key="3">
    <source>
        <dbReference type="ARBA" id="ARBA00022512"/>
    </source>
</evidence>
<dbReference type="InterPro" id="IPR011050">
    <property type="entry name" value="Pectin_lyase_fold/virulence"/>
</dbReference>
<evidence type="ECO:0000256" key="16">
    <source>
        <dbReference type="SAM" id="SignalP"/>
    </source>
</evidence>
<evidence type="ECO:0000256" key="8">
    <source>
        <dbReference type="ARBA" id="ARBA00038933"/>
    </source>
</evidence>
<dbReference type="STRING" id="1088818.A0A2I0AXD6"/>
<keyword evidence="16" id="KW-0732">Signal</keyword>
<evidence type="ECO:0000313" key="18">
    <source>
        <dbReference type="Proteomes" id="UP000236161"/>
    </source>
</evidence>
<dbReference type="GO" id="GO:0047911">
    <property type="term" value="F:galacturan 1,4-alpha-galacturonidase activity"/>
    <property type="evidence" value="ECO:0007669"/>
    <property type="project" value="UniProtKB-EC"/>
</dbReference>